<dbReference type="PANTHER" id="PTHR19303:SF74">
    <property type="entry name" value="POGO TRANSPOSABLE ELEMENT WITH KRAB DOMAIN"/>
    <property type="match status" value="1"/>
</dbReference>
<feature type="domain" description="DDE-1" evidence="3">
    <location>
        <begin position="170"/>
        <end position="301"/>
    </location>
</feature>
<dbReference type="InterPro" id="IPR050863">
    <property type="entry name" value="CenT-Element_Derived"/>
</dbReference>
<dbReference type="Pfam" id="PF03184">
    <property type="entry name" value="DDE_1"/>
    <property type="match status" value="1"/>
</dbReference>
<sequence length="442" mass="51037">SPDALQECIQNIISRQMTQREAAAHFCIPRSTIKNKLKGSHPKPVGRSRTFTETEEKAFEQHLIKLADYGFPVVEFDFRIWYEWTKSFLSRHKNLSVRMSSNIKRVRAQVGINEINSYMDNLSVVIKDVPPSRIWNYDETNLSDDPGNKKVICKRGMKYVEKMCNFSKSSTSVMFCGNAEGKCLAPYVVYKAEHMWTTWTESGPEHVRYNRTKSGWFDSMTFEDWFEFSFLTEVKQENGPVVLIGDNLSSHISVKVLQLCEQYNIKFVCLPPNTTHITQPLDVAFFGPMKKLWRSILTQWKESKSGSKYPTIPKDLFPTLLKELMNKLNENKTQNLISGFKKCGIYPLNKQTLLDRLPHNLTEMDNNVIGEAFLEQLEAKRSDYLGTGNLKRRKKLQVPAGKSITVHDVIINEEDPKPMKSNKTIKSKKQKDNYPQVLLMKN</sequence>
<dbReference type="Pfam" id="PF05225">
    <property type="entry name" value="HTH_psq"/>
    <property type="match status" value="1"/>
</dbReference>
<feature type="domain" description="HTH psq-type" evidence="4">
    <location>
        <begin position="1"/>
        <end position="39"/>
    </location>
</feature>
<evidence type="ECO:0000313" key="5">
    <source>
        <dbReference type="EMBL" id="KAF0688851.1"/>
    </source>
</evidence>
<dbReference type="InterPro" id="IPR036397">
    <property type="entry name" value="RNaseH_sf"/>
</dbReference>
<comment type="caution">
    <text evidence="5">The sequence shown here is derived from an EMBL/GenBank/DDBJ whole genome shotgun (WGS) entry which is preliminary data.</text>
</comment>
<evidence type="ECO:0000313" key="6">
    <source>
        <dbReference type="Proteomes" id="UP000478052"/>
    </source>
</evidence>
<evidence type="ECO:0000256" key="2">
    <source>
        <dbReference type="SAM" id="MobiDB-lite"/>
    </source>
</evidence>
<evidence type="ECO:0000259" key="4">
    <source>
        <dbReference type="Pfam" id="PF05225"/>
    </source>
</evidence>
<evidence type="ECO:0000259" key="3">
    <source>
        <dbReference type="Pfam" id="PF03184"/>
    </source>
</evidence>
<organism evidence="5 6">
    <name type="scientific">Aphis craccivora</name>
    <name type="common">Cowpea aphid</name>
    <dbReference type="NCBI Taxonomy" id="307492"/>
    <lineage>
        <taxon>Eukaryota</taxon>
        <taxon>Metazoa</taxon>
        <taxon>Ecdysozoa</taxon>
        <taxon>Arthropoda</taxon>
        <taxon>Hexapoda</taxon>
        <taxon>Insecta</taxon>
        <taxon>Pterygota</taxon>
        <taxon>Neoptera</taxon>
        <taxon>Paraneoptera</taxon>
        <taxon>Hemiptera</taxon>
        <taxon>Sternorrhyncha</taxon>
        <taxon>Aphidomorpha</taxon>
        <taxon>Aphidoidea</taxon>
        <taxon>Aphididae</taxon>
        <taxon>Aphidini</taxon>
        <taxon>Aphis</taxon>
        <taxon>Aphis</taxon>
    </lineage>
</organism>
<dbReference type="AlphaFoldDB" id="A0A6G0VII2"/>
<dbReference type="Gene3D" id="1.10.10.60">
    <property type="entry name" value="Homeodomain-like"/>
    <property type="match status" value="1"/>
</dbReference>
<feature type="region of interest" description="Disordered" evidence="2">
    <location>
        <begin position="415"/>
        <end position="442"/>
    </location>
</feature>
<name>A0A6G0VII2_APHCR</name>
<evidence type="ECO:0000256" key="1">
    <source>
        <dbReference type="ARBA" id="ARBA00004123"/>
    </source>
</evidence>
<dbReference type="OrthoDB" id="6625177at2759"/>
<dbReference type="GO" id="GO:0003677">
    <property type="term" value="F:DNA binding"/>
    <property type="evidence" value="ECO:0007669"/>
    <property type="project" value="InterPro"/>
</dbReference>
<dbReference type="Gene3D" id="3.30.420.10">
    <property type="entry name" value="Ribonuclease H-like superfamily/Ribonuclease H"/>
    <property type="match status" value="1"/>
</dbReference>
<dbReference type="InterPro" id="IPR004875">
    <property type="entry name" value="DDE_SF_endonuclease_dom"/>
</dbReference>
<reference evidence="5 6" key="1">
    <citation type="submission" date="2019-08" db="EMBL/GenBank/DDBJ databases">
        <title>Whole genome of Aphis craccivora.</title>
        <authorList>
            <person name="Voronova N.V."/>
            <person name="Shulinski R.S."/>
            <person name="Bandarenka Y.V."/>
            <person name="Zhorov D.G."/>
            <person name="Warner D."/>
        </authorList>
    </citation>
    <scope>NUCLEOTIDE SEQUENCE [LARGE SCALE GENOMIC DNA]</scope>
    <source>
        <strain evidence="5">180601</strain>
        <tissue evidence="5">Whole Body</tissue>
    </source>
</reference>
<feature type="non-terminal residue" evidence="5">
    <location>
        <position position="1"/>
    </location>
</feature>
<dbReference type="EMBL" id="VUJU01016504">
    <property type="protein sequence ID" value="KAF0688851.1"/>
    <property type="molecule type" value="Genomic_DNA"/>
</dbReference>
<dbReference type="PANTHER" id="PTHR19303">
    <property type="entry name" value="TRANSPOSON"/>
    <property type="match status" value="1"/>
</dbReference>
<dbReference type="InterPro" id="IPR007889">
    <property type="entry name" value="HTH_Psq"/>
</dbReference>
<keyword evidence="6" id="KW-1185">Reference proteome</keyword>
<accession>A0A6G0VII2</accession>
<dbReference type="Proteomes" id="UP000478052">
    <property type="component" value="Unassembled WGS sequence"/>
</dbReference>
<proteinExistence type="predicted"/>
<dbReference type="GO" id="GO:0005634">
    <property type="term" value="C:nucleus"/>
    <property type="evidence" value="ECO:0007669"/>
    <property type="project" value="UniProtKB-SubCell"/>
</dbReference>
<gene>
    <name evidence="5" type="ORF">FWK35_00037241</name>
</gene>
<comment type="subcellular location">
    <subcellularLocation>
        <location evidence="1">Nucleus</location>
    </subcellularLocation>
</comment>
<dbReference type="SUPFAM" id="SSF46689">
    <property type="entry name" value="Homeodomain-like"/>
    <property type="match status" value="1"/>
</dbReference>
<dbReference type="InterPro" id="IPR009057">
    <property type="entry name" value="Homeodomain-like_sf"/>
</dbReference>
<protein>
    <submittedName>
        <fullName evidence="5">Jerky protein-like</fullName>
    </submittedName>
</protein>